<protein>
    <recommendedName>
        <fullName evidence="1">Tet-like 2OG-Fe(II) oxygenase domain-containing protein</fullName>
    </recommendedName>
</protein>
<dbReference type="EMBL" id="LAVV01010695">
    <property type="protein sequence ID" value="KNZ48698.1"/>
    <property type="molecule type" value="Genomic_DNA"/>
</dbReference>
<accession>A0A0L6UJK6</accession>
<keyword evidence="3" id="KW-1185">Reference proteome</keyword>
<gene>
    <name evidence="2" type="ORF">VP01_5478g1</name>
</gene>
<name>A0A0L6UJK6_9BASI</name>
<organism evidence="2 3">
    <name type="scientific">Puccinia sorghi</name>
    <dbReference type="NCBI Taxonomy" id="27349"/>
    <lineage>
        <taxon>Eukaryota</taxon>
        <taxon>Fungi</taxon>
        <taxon>Dikarya</taxon>
        <taxon>Basidiomycota</taxon>
        <taxon>Pucciniomycotina</taxon>
        <taxon>Pucciniomycetes</taxon>
        <taxon>Pucciniales</taxon>
        <taxon>Pucciniaceae</taxon>
        <taxon>Puccinia</taxon>
    </lineage>
</organism>
<dbReference type="AlphaFoldDB" id="A0A0L6UJK6"/>
<comment type="caution">
    <text evidence="2">The sequence shown here is derived from an EMBL/GenBank/DDBJ whole genome shotgun (WGS) entry which is preliminary data.</text>
</comment>
<feature type="domain" description="Tet-like 2OG-Fe(II) oxygenase" evidence="1">
    <location>
        <begin position="20"/>
        <end position="85"/>
    </location>
</feature>
<evidence type="ECO:0000259" key="1">
    <source>
        <dbReference type="Pfam" id="PF20515"/>
    </source>
</evidence>
<evidence type="ECO:0000313" key="2">
    <source>
        <dbReference type="EMBL" id="KNZ48698.1"/>
    </source>
</evidence>
<dbReference type="Proteomes" id="UP000037035">
    <property type="component" value="Unassembled WGS sequence"/>
</dbReference>
<reference evidence="2 3" key="1">
    <citation type="submission" date="2015-08" db="EMBL/GenBank/DDBJ databases">
        <title>Next Generation Sequencing and Analysis of the Genome of Puccinia sorghi L Schw, the Causal Agent of Maize Common Rust.</title>
        <authorList>
            <person name="Rochi L."/>
            <person name="Burguener G."/>
            <person name="Darino M."/>
            <person name="Turjanski A."/>
            <person name="Kreff E."/>
            <person name="Dieguez M.J."/>
            <person name="Sacco F."/>
        </authorList>
    </citation>
    <scope>NUCLEOTIDE SEQUENCE [LARGE SCALE GENOMIC DNA]</scope>
    <source>
        <strain evidence="2 3">RO10H11247</strain>
    </source>
</reference>
<dbReference type="VEuPathDB" id="FungiDB:VP01_5478g1"/>
<dbReference type="InterPro" id="IPR046798">
    <property type="entry name" value="2OG-FeII_Oxy_6"/>
</dbReference>
<dbReference type="Pfam" id="PF20515">
    <property type="entry name" value="2OG-FeII_Oxy_6"/>
    <property type="match status" value="1"/>
</dbReference>
<proteinExistence type="predicted"/>
<evidence type="ECO:0000313" key="3">
    <source>
        <dbReference type="Proteomes" id="UP000037035"/>
    </source>
</evidence>
<sequence length="118" mass="13524">MPCFNHPNTSPPLPLLLCQVNSPEKLWGGLMWVIGWRRSYNKYQSFGWYITNFGPEYQIAFTSHYFKSSWVGEIIGELFEKFAHEPPGKKVRKFHGGCFKISSSISACILDVSLPYSV</sequence>